<dbReference type="AlphaFoldDB" id="A0A2U8WEW0"/>
<keyword evidence="5" id="KW-0540">Nuclease</keyword>
<dbReference type="CDD" id="cd06127">
    <property type="entry name" value="DEDDh"/>
    <property type="match status" value="1"/>
</dbReference>
<keyword evidence="6" id="KW-1185">Reference proteome</keyword>
<evidence type="ECO:0000313" key="6">
    <source>
        <dbReference type="Proteomes" id="UP000245926"/>
    </source>
</evidence>
<dbReference type="GO" id="GO:0003677">
    <property type="term" value="F:DNA binding"/>
    <property type="evidence" value="ECO:0007669"/>
    <property type="project" value="InterPro"/>
</dbReference>
<dbReference type="SUPFAM" id="SSF53098">
    <property type="entry name" value="Ribonuclease H-like"/>
    <property type="match status" value="1"/>
</dbReference>
<protein>
    <recommendedName>
        <fullName evidence="1">DNA-directed DNA polymerase</fullName>
        <ecNumber evidence="1">2.7.7.7</ecNumber>
    </recommendedName>
</protein>
<accession>A0A2U8WEW0</accession>
<dbReference type="GO" id="GO:0003887">
    <property type="term" value="F:DNA-directed DNA polymerase activity"/>
    <property type="evidence" value="ECO:0007669"/>
    <property type="project" value="UniProtKB-EC"/>
</dbReference>
<dbReference type="InterPro" id="IPR036397">
    <property type="entry name" value="RNaseH_sf"/>
</dbReference>
<dbReference type="Pfam" id="PF00929">
    <property type="entry name" value="RNase_T"/>
    <property type="match status" value="1"/>
</dbReference>
<comment type="catalytic activity">
    <reaction evidence="3">
        <text>DNA(n) + a 2'-deoxyribonucleoside 5'-triphosphate = DNA(n+1) + diphosphate</text>
        <dbReference type="Rhea" id="RHEA:22508"/>
        <dbReference type="Rhea" id="RHEA-COMP:17339"/>
        <dbReference type="Rhea" id="RHEA-COMP:17340"/>
        <dbReference type="ChEBI" id="CHEBI:33019"/>
        <dbReference type="ChEBI" id="CHEBI:61560"/>
        <dbReference type="ChEBI" id="CHEBI:173112"/>
        <dbReference type="EC" id="2.7.7.7"/>
    </reaction>
</comment>
<name>A0A2U8WEW0_9HYPH</name>
<evidence type="ECO:0000256" key="3">
    <source>
        <dbReference type="ARBA" id="ARBA00049244"/>
    </source>
</evidence>
<dbReference type="SMART" id="SM00479">
    <property type="entry name" value="EXOIII"/>
    <property type="match status" value="1"/>
</dbReference>
<dbReference type="InterPro" id="IPR012337">
    <property type="entry name" value="RNaseH-like_sf"/>
</dbReference>
<dbReference type="OrthoDB" id="6193218at2"/>
<keyword evidence="5" id="KW-0269">Exonuclease</keyword>
<evidence type="ECO:0000256" key="2">
    <source>
        <dbReference type="ARBA" id="ARBA00025483"/>
    </source>
</evidence>
<feature type="domain" description="Exonuclease" evidence="4">
    <location>
        <begin position="30"/>
        <end position="204"/>
    </location>
</feature>
<dbReference type="GO" id="GO:0006260">
    <property type="term" value="P:DNA replication"/>
    <property type="evidence" value="ECO:0007669"/>
    <property type="project" value="InterPro"/>
</dbReference>
<sequence length="223" mass="25390">MLRSVRRAIDRARISDPRYAFLFGDAPPDEVVAVDCETTGLNLRKDEIITIAAIRIRGDRILTSERFEALAKTDRKSAPEAIKVHGILDHDLQNGRPMREIMPELLHFVGSRPIVGYYTDFDVGMIDRYLLRLLRIHLPNKRIDVSSMYYQCKYRDAPDHLLIDLSFDSILKDLSIPAIPQHDASNDALMTAMIYLQLRDMLKRGVRIPRMRAGAVAEFGIGA</sequence>
<dbReference type="NCBIfam" id="TIGR00573">
    <property type="entry name" value="dnaq"/>
    <property type="match status" value="1"/>
</dbReference>
<dbReference type="NCBIfam" id="NF006601">
    <property type="entry name" value="PRK09145.1"/>
    <property type="match status" value="1"/>
</dbReference>
<dbReference type="KEGG" id="mets:DK389_29000"/>
<organism evidence="5 6">
    <name type="scientific">Methylobacterium durans</name>
    <dbReference type="NCBI Taxonomy" id="2202825"/>
    <lineage>
        <taxon>Bacteria</taxon>
        <taxon>Pseudomonadati</taxon>
        <taxon>Pseudomonadota</taxon>
        <taxon>Alphaproteobacteria</taxon>
        <taxon>Hyphomicrobiales</taxon>
        <taxon>Methylobacteriaceae</taxon>
        <taxon>Methylobacterium</taxon>
    </lineage>
</organism>
<gene>
    <name evidence="5" type="ORF">DK389_29000</name>
</gene>
<evidence type="ECO:0000259" key="4">
    <source>
        <dbReference type="SMART" id="SM00479"/>
    </source>
</evidence>
<dbReference type="EC" id="2.7.7.7" evidence="1"/>
<dbReference type="PANTHER" id="PTHR30231:SF7">
    <property type="entry name" value="BLR4117 PROTEIN"/>
    <property type="match status" value="1"/>
</dbReference>
<comment type="function">
    <text evidence="2">DNA polymerase III is a complex, multichain enzyme responsible for most of the replicative synthesis in bacteria. The epsilon subunit contain the editing function and is a proofreading 3'-5' exonuclease.</text>
</comment>
<dbReference type="PANTHER" id="PTHR30231">
    <property type="entry name" value="DNA POLYMERASE III SUBUNIT EPSILON"/>
    <property type="match status" value="1"/>
</dbReference>
<dbReference type="InterPro" id="IPR006054">
    <property type="entry name" value="DnaQ"/>
</dbReference>
<dbReference type="GO" id="GO:0005829">
    <property type="term" value="C:cytosol"/>
    <property type="evidence" value="ECO:0007669"/>
    <property type="project" value="TreeGrafter"/>
</dbReference>
<reference evidence="6" key="1">
    <citation type="submission" date="2018-05" db="EMBL/GenBank/DDBJ databases">
        <title>Complete Genome Sequence of Methylobacterium sp. 17SD2-17.</title>
        <authorList>
            <person name="Srinivasan S."/>
        </authorList>
    </citation>
    <scope>NUCLEOTIDE SEQUENCE [LARGE SCALE GENOMIC DNA]</scope>
    <source>
        <strain evidence="6">17SD2-17</strain>
    </source>
</reference>
<dbReference type="RefSeq" id="WP_109894985.1">
    <property type="nucleotide sequence ID" value="NZ_CP029550.1"/>
</dbReference>
<proteinExistence type="predicted"/>
<dbReference type="InterPro" id="IPR013520">
    <property type="entry name" value="Ribonucl_H"/>
</dbReference>
<dbReference type="Proteomes" id="UP000245926">
    <property type="component" value="Chromosome"/>
</dbReference>
<evidence type="ECO:0000313" key="5">
    <source>
        <dbReference type="EMBL" id="AWN43822.1"/>
    </source>
</evidence>
<dbReference type="GO" id="GO:0008408">
    <property type="term" value="F:3'-5' exonuclease activity"/>
    <property type="evidence" value="ECO:0007669"/>
    <property type="project" value="TreeGrafter"/>
</dbReference>
<keyword evidence="5" id="KW-0378">Hydrolase</keyword>
<dbReference type="Gene3D" id="3.30.420.10">
    <property type="entry name" value="Ribonuclease H-like superfamily/Ribonuclease H"/>
    <property type="match status" value="1"/>
</dbReference>
<evidence type="ECO:0000256" key="1">
    <source>
        <dbReference type="ARBA" id="ARBA00012417"/>
    </source>
</evidence>
<dbReference type="EMBL" id="CP029550">
    <property type="protein sequence ID" value="AWN43822.1"/>
    <property type="molecule type" value="Genomic_DNA"/>
</dbReference>